<name>A0ACB8U7F2_9APHY</name>
<gene>
    <name evidence="1" type="ORF">BDY19DRAFT_887623</name>
</gene>
<dbReference type="Proteomes" id="UP001055072">
    <property type="component" value="Unassembled WGS sequence"/>
</dbReference>
<proteinExistence type="predicted"/>
<comment type="caution">
    <text evidence="1">The sequence shown here is derived from an EMBL/GenBank/DDBJ whole genome shotgun (WGS) entry which is preliminary data.</text>
</comment>
<dbReference type="EMBL" id="MU274908">
    <property type="protein sequence ID" value="KAI0090302.1"/>
    <property type="molecule type" value="Genomic_DNA"/>
</dbReference>
<evidence type="ECO:0000313" key="1">
    <source>
        <dbReference type="EMBL" id="KAI0090302.1"/>
    </source>
</evidence>
<keyword evidence="2" id="KW-1185">Reference proteome</keyword>
<evidence type="ECO:0000313" key="2">
    <source>
        <dbReference type="Proteomes" id="UP001055072"/>
    </source>
</evidence>
<protein>
    <submittedName>
        <fullName evidence="1">Uncharacterized protein</fullName>
    </submittedName>
</protein>
<accession>A0ACB8U7F2</accession>
<sequence length="253" mass="29006">MIICFGPTEDDFIISYGVQAYHSNAPSSIIELMENNPDWDPMRIGWISIHQNFTTAVFMSWVTGTLAWTADLPKELEGYIEHPGLANTVSYLAFADSDDGFFIKFRPGGGPNGRSWILNVRPDYPDQVEILMSEIPNFSDRLRYILFGHGGTHIYVFDTGFCAHFEGEAKDPEHPLHKTIEEFNKPGWTLRDGSSLSLYDDNYFCLKFVHAESNEIFMRFNLPIKMHERLMELVEETEKPDVALGRSIRFHIS</sequence>
<organism evidence="1 2">
    <name type="scientific">Irpex rosettiformis</name>
    <dbReference type="NCBI Taxonomy" id="378272"/>
    <lineage>
        <taxon>Eukaryota</taxon>
        <taxon>Fungi</taxon>
        <taxon>Dikarya</taxon>
        <taxon>Basidiomycota</taxon>
        <taxon>Agaricomycotina</taxon>
        <taxon>Agaricomycetes</taxon>
        <taxon>Polyporales</taxon>
        <taxon>Irpicaceae</taxon>
        <taxon>Irpex</taxon>
    </lineage>
</organism>
<reference evidence="1" key="1">
    <citation type="journal article" date="2021" name="Environ. Microbiol.">
        <title>Gene family expansions and transcriptome signatures uncover fungal adaptations to wood decay.</title>
        <authorList>
            <person name="Hage H."/>
            <person name="Miyauchi S."/>
            <person name="Viragh M."/>
            <person name="Drula E."/>
            <person name="Min B."/>
            <person name="Chaduli D."/>
            <person name="Navarro D."/>
            <person name="Favel A."/>
            <person name="Norest M."/>
            <person name="Lesage-Meessen L."/>
            <person name="Balint B."/>
            <person name="Merenyi Z."/>
            <person name="de Eugenio L."/>
            <person name="Morin E."/>
            <person name="Martinez A.T."/>
            <person name="Baldrian P."/>
            <person name="Stursova M."/>
            <person name="Martinez M.J."/>
            <person name="Novotny C."/>
            <person name="Magnuson J.K."/>
            <person name="Spatafora J.W."/>
            <person name="Maurice S."/>
            <person name="Pangilinan J."/>
            <person name="Andreopoulos W."/>
            <person name="LaButti K."/>
            <person name="Hundley H."/>
            <person name="Na H."/>
            <person name="Kuo A."/>
            <person name="Barry K."/>
            <person name="Lipzen A."/>
            <person name="Henrissat B."/>
            <person name="Riley R."/>
            <person name="Ahrendt S."/>
            <person name="Nagy L.G."/>
            <person name="Grigoriev I.V."/>
            <person name="Martin F."/>
            <person name="Rosso M.N."/>
        </authorList>
    </citation>
    <scope>NUCLEOTIDE SEQUENCE</scope>
    <source>
        <strain evidence="1">CBS 384.51</strain>
    </source>
</reference>